<dbReference type="InterPro" id="IPR018247">
    <property type="entry name" value="EF_Hand_1_Ca_BS"/>
</dbReference>
<dbReference type="Proteomes" id="UP000576368">
    <property type="component" value="Unassembled WGS sequence"/>
</dbReference>
<dbReference type="PROSITE" id="PS00018">
    <property type="entry name" value="EF_HAND_1"/>
    <property type="match status" value="1"/>
</dbReference>
<reference evidence="9 11" key="2">
    <citation type="submission" date="2020-03" db="EMBL/GenBank/DDBJ databases">
        <title>Genomic Encyclopedia of Type Strains, Phase IV (KMG-IV): sequencing the most valuable type-strain genomes for metagenomic binning, comparative biology and taxonomic classification.</title>
        <authorList>
            <person name="Goeker M."/>
        </authorList>
    </citation>
    <scope>NUCLEOTIDE SEQUENCE [LARGE SCALE GENOMIC DNA]</scope>
    <source>
        <strain evidence="9 11">DSM 105722</strain>
    </source>
</reference>
<dbReference type="InterPro" id="IPR039426">
    <property type="entry name" value="TonB-dep_rcpt-like"/>
</dbReference>
<dbReference type="InterPro" id="IPR011662">
    <property type="entry name" value="Secretin/TonB_short_N"/>
</dbReference>
<dbReference type="Gene3D" id="2.40.170.20">
    <property type="entry name" value="TonB-dependent receptor, beta-barrel domain"/>
    <property type="match status" value="1"/>
</dbReference>
<dbReference type="SUPFAM" id="SSF49464">
    <property type="entry name" value="Carboxypeptidase regulatory domain-like"/>
    <property type="match status" value="1"/>
</dbReference>
<proteinExistence type="inferred from homology"/>
<comment type="subcellular location">
    <subcellularLocation>
        <location evidence="1 7">Cell outer membrane</location>
        <topology evidence="1 7">Multi-pass membrane protein</topology>
    </subcellularLocation>
</comment>
<dbReference type="NCBIfam" id="TIGR04057">
    <property type="entry name" value="SusC_RagA_signa"/>
    <property type="match status" value="1"/>
</dbReference>
<dbReference type="InterPro" id="IPR023997">
    <property type="entry name" value="TonB-dep_OMP_SusC/RagA_CS"/>
</dbReference>
<gene>
    <name evidence="10" type="ORF">F1644_02200</name>
    <name evidence="9" type="ORF">GGR15_002129</name>
</gene>
<dbReference type="InterPro" id="IPR036942">
    <property type="entry name" value="Beta-barrel_TonB_sf"/>
</dbReference>
<reference evidence="10 12" key="1">
    <citation type="submission" date="2019-09" db="EMBL/GenBank/DDBJ databases">
        <title>Butyricimonas paravirosa DSM 105722 (=214-4 = JCM 18677 = CCUG 65563).</title>
        <authorList>
            <person name="Le Roy T."/>
            <person name="Cani P.D."/>
        </authorList>
    </citation>
    <scope>NUCLEOTIDE SEQUENCE [LARGE SCALE GENOMIC DNA]</scope>
    <source>
        <strain evidence="10 12">DSM 105722</strain>
    </source>
</reference>
<evidence type="ECO:0000259" key="8">
    <source>
        <dbReference type="SMART" id="SM00965"/>
    </source>
</evidence>
<dbReference type="EMBL" id="CP043839">
    <property type="protein sequence ID" value="WOF11156.1"/>
    <property type="molecule type" value="Genomic_DNA"/>
</dbReference>
<keyword evidence="3 7" id="KW-1134">Transmembrane beta strand</keyword>
<name>A0A7X5YCC7_9BACT</name>
<comment type="similarity">
    <text evidence="7">Belongs to the TonB-dependent receptor family.</text>
</comment>
<dbReference type="Pfam" id="PF07715">
    <property type="entry name" value="Plug"/>
    <property type="match status" value="1"/>
</dbReference>
<dbReference type="Proteomes" id="UP001302374">
    <property type="component" value="Chromosome"/>
</dbReference>
<evidence type="ECO:0000256" key="7">
    <source>
        <dbReference type="PROSITE-ProRule" id="PRU01360"/>
    </source>
</evidence>
<evidence type="ECO:0000256" key="4">
    <source>
        <dbReference type="ARBA" id="ARBA00022692"/>
    </source>
</evidence>
<keyword evidence="6 7" id="KW-0998">Cell outer membrane</keyword>
<dbReference type="GO" id="GO:0009279">
    <property type="term" value="C:cell outer membrane"/>
    <property type="evidence" value="ECO:0007669"/>
    <property type="project" value="UniProtKB-SubCell"/>
</dbReference>
<keyword evidence="12" id="KW-1185">Reference proteome</keyword>
<keyword evidence="2 7" id="KW-0813">Transport</keyword>
<sequence length="1160" mass="128513">MRNILIHRRFHRGMGSVLLSLFFMLGIGLSATAQEKTVSLQMKQVSLVQVFDRLEQMTGIHFLYNAEVIKAKGVVDINVTNKTLDELLKIILVPKGLTHSINGKQVVIRPGAAEPLQEFMITGTVTDEKGNPLPGATVRIDSTSVGTATDVAGRFTLRFMKKTGNLKFSFVGYKMKTMKFESGKPVTVKLDPDAADLDQVTVIAYGSRKKREIVGAISSVTAEDIKEVPAPSLETLLQGRVAGLGVFQQSGSPGGGGNSVAVRGYNSLLDDETGYKSSGAPLYVVDGVPVSSFTSPITGTNTMAEIDPSTIESIQVLKDAASAAIYGSRAANGVILITTKKGRAGRGKFSANFSYTGSILPETPVQTGGKGERLYHMAMMKATKSAYYDAETGEYRYPSNKYEAALNGANYDSFWNQGKGIQSGGVMKIIQDSLNPFFNNSTNWYKHVFRPGRIYNANIQTSGGTETINYMIGAGFYKEEGIMPGSNFVRGNILTNLSVIPVKNLTIDSRLYLAYTDRSRGSGSVAGLAESFTVDPKSTSTLMPGSGEMFDIMLKKLNGKIEDNTSYRLRANLKLGYEVIKGLNISTSLALDFTQANLNTFSPTYLDPTYHEAKSEGEIGRDLTLLNDNLVSYNFSLKEVHNFDLLLGLSNERSMTWSIGGYGLGSPSNSIHYVSGSFPQEIYNSVSGVYRAMQSYKSDFSETLMLSYFGRIAYNYDTKYLIEATFRRDGSSVFGSDNRWGTFPSVAAGWAFSQENFMRWAWWLSYGKLRASWGRTGSQFGIPYLAQGLMNAGSIFDGVQGMMPEGITNHKLKWEESDQYDFGLDIDMFEYRLGLTIDYYYKYTRDLIYKTVLPGDMYGQNGVQWQNAMEVSNEGLEVDIKYDVFRDGPFTWRARFNLAKNWNRFEKSYLGVDTDGMIIGKPLNGIYLYKDGGLIQSEGDIPVVYGEDGKKHVLSPGGDEEYFYTLGMRKPVDINGDGQISEDDIYYAGSSLPTLYGGFASELKWKNFDLNFLIMYELGRKMINAEKWQTLASPDAGSNPLFSDVKLEDFWQKPGDDTEYPAPGIYPQDALQYMGAFDSNIENVSYMKVKQLTLGYNVPSKYVKKLHLDNIRVFVTGENLLTLDNYSGLDPEVVNVHTGVDLGRTYPLARKWTVGLTVNF</sequence>
<evidence type="ECO:0000313" key="10">
    <source>
        <dbReference type="EMBL" id="WOF11156.1"/>
    </source>
</evidence>
<dbReference type="SMART" id="SM00965">
    <property type="entry name" value="STN"/>
    <property type="match status" value="1"/>
</dbReference>
<evidence type="ECO:0000256" key="1">
    <source>
        <dbReference type="ARBA" id="ARBA00004571"/>
    </source>
</evidence>
<dbReference type="AlphaFoldDB" id="A0A7X5YCC7"/>
<keyword evidence="5 7" id="KW-0472">Membrane</keyword>
<keyword evidence="4 7" id="KW-0812">Transmembrane</keyword>
<dbReference type="Gene3D" id="2.60.40.1120">
    <property type="entry name" value="Carboxypeptidase-like, regulatory domain"/>
    <property type="match status" value="1"/>
</dbReference>
<evidence type="ECO:0000256" key="6">
    <source>
        <dbReference type="ARBA" id="ARBA00023237"/>
    </source>
</evidence>
<evidence type="ECO:0000256" key="2">
    <source>
        <dbReference type="ARBA" id="ARBA00022448"/>
    </source>
</evidence>
<accession>A0A7X5YCC7</accession>
<protein>
    <submittedName>
        <fullName evidence="10">SusC/RagA family TonB-linked outer membrane protein</fullName>
    </submittedName>
    <submittedName>
        <fullName evidence="9">TonB-linked SusC/RagA family outer membrane protein</fullName>
    </submittedName>
</protein>
<dbReference type="NCBIfam" id="TIGR04056">
    <property type="entry name" value="OMP_RagA_SusC"/>
    <property type="match status" value="1"/>
</dbReference>
<evidence type="ECO:0000313" key="11">
    <source>
        <dbReference type="Proteomes" id="UP000576368"/>
    </source>
</evidence>
<evidence type="ECO:0000313" key="9">
    <source>
        <dbReference type="EMBL" id="NJC18502.1"/>
    </source>
</evidence>
<evidence type="ECO:0000256" key="5">
    <source>
        <dbReference type="ARBA" id="ARBA00023136"/>
    </source>
</evidence>
<feature type="domain" description="Secretin/TonB short N-terminal" evidence="8">
    <location>
        <begin position="60"/>
        <end position="111"/>
    </location>
</feature>
<organism evidence="9 11">
    <name type="scientific">Butyricimonas paravirosa</name>
    <dbReference type="NCBI Taxonomy" id="1472417"/>
    <lineage>
        <taxon>Bacteria</taxon>
        <taxon>Pseudomonadati</taxon>
        <taxon>Bacteroidota</taxon>
        <taxon>Bacteroidia</taxon>
        <taxon>Bacteroidales</taxon>
        <taxon>Odoribacteraceae</taxon>
        <taxon>Butyricimonas</taxon>
    </lineage>
</organism>
<dbReference type="SUPFAM" id="SSF56935">
    <property type="entry name" value="Porins"/>
    <property type="match status" value="1"/>
</dbReference>
<dbReference type="InterPro" id="IPR037066">
    <property type="entry name" value="Plug_dom_sf"/>
</dbReference>
<dbReference type="Gene3D" id="2.170.130.10">
    <property type="entry name" value="TonB-dependent receptor, plug domain"/>
    <property type="match status" value="1"/>
</dbReference>
<dbReference type="RefSeq" id="WP_118302190.1">
    <property type="nucleotide sequence ID" value="NZ_BMPA01000007.1"/>
</dbReference>
<dbReference type="Pfam" id="PF13715">
    <property type="entry name" value="CarbopepD_reg_2"/>
    <property type="match status" value="1"/>
</dbReference>
<dbReference type="InterPro" id="IPR008969">
    <property type="entry name" value="CarboxyPept-like_regulatory"/>
</dbReference>
<dbReference type="EMBL" id="JAATLI010000007">
    <property type="protein sequence ID" value="NJC18502.1"/>
    <property type="molecule type" value="Genomic_DNA"/>
</dbReference>
<dbReference type="InterPro" id="IPR012910">
    <property type="entry name" value="Plug_dom"/>
</dbReference>
<dbReference type="InterPro" id="IPR023996">
    <property type="entry name" value="TonB-dep_OMP_SusC/RagA"/>
</dbReference>
<dbReference type="GeneID" id="86890074"/>
<evidence type="ECO:0000313" key="12">
    <source>
        <dbReference type="Proteomes" id="UP001302374"/>
    </source>
</evidence>
<dbReference type="PROSITE" id="PS52016">
    <property type="entry name" value="TONB_DEPENDENT_REC_3"/>
    <property type="match status" value="1"/>
</dbReference>
<evidence type="ECO:0000256" key="3">
    <source>
        <dbReference type="ARBA" id="ARBA00022452"/>
    </source>
</evidence>
<dbReference type="Pfam" id="PF07660">
    <property type="entry name" value="STN"/>
    <property type="match status" value="1"/>
</dbReference>